<reference evidence="1 2" key="1">
    <citation type="submission" date="2023-03" db="EMBL/GenBank/DDBJ databases">
        <title>Isolation and description of six Streptomyces strains from soil environments, able to metabolize different microbial glucans.</title>
        <authorList>
            <person name="Widen T."/>
            <person name="Larsbrink J."/>
        </authorList>
    </citation>
    <scope>NUCLEOTIDE SEQUENCE [LARGE SCALE GENOMIC DNA]</scope>
    <source>
        <strain evidence="1 2">Alt3</strain>
        <plasmid evidence="1 2">unnamed1</plasmid>
    </source>
</reference>
<evidence type="ECO:0000313" key="1">
    <source>
        <dbReference type="EMBL" id="WLQ69297.1"/>
    </source>
</evidence>
<dbReference type="EMBL" id="CP120984">
    <property type="protein sequence ID" value="WLQ69297.1"/>
    <property type="molecule type" value="Genomic_DNA"/>
</dbReference>
<dbReference type="Proteomes" id="UP001224433">
    <property type="component" value="Plasmid unnamed1"/>
</dbReference>
<sequence length="233" mass="25119">MTRGSVVRRSWSSFTTGRRAASPRARVRGRDGYALWQRVWASFTGIDLSPRLDHAPDLAPRSMPEPRRPAAPASEGWFVLPSLPSAGALTASGSDTAVLEVVSPDGRTVFVLRRVGGRTAEYGLELVLRGVADQPELATVQYTRPDGEQRTLLVPVSPSPVGPTASFVRLDGFAAGSTWQATGPTPVPENPAWPSETVADSIRAAHNEATREAWRQVRERTGQGIRETIDGAL</sequence>
<dbReference type="RefSeq" id="WP_306105372.1">
    <property type="nucleotide sequence ID" value="NZ_CP120984.1"/>
</dbReference>
<organism evidence="1 2">
    <name type="scientific">Streptomyces glycanivorans</name>
    <dbReference type="NCBI Taxonomy" id="3033808"/>
    <lineage>
        <taxon>Bacteria</taxon>
        <taxon>Bacillati</taxon>
        <taxon>Actinomycetota</taxon>
        <taxon>Actinomycetes</taxon>
        <taxon>Kitasatosporales</taxon>
        <taxon>Streptomycetaceae</taxon>
        <taxon>Streptomyces</taxon>
    </lineage>
</organism>
<gene>
    <name evidence="1" type="ORF">P8A20_37890</name>
</gene>
<keyword evidence="2" id="KW-1185">Reference proteome</keyword>
<protein>
    <recommendedName>
        <fullName evidence="3">DUF4384 domain-containing protein</fullName>
    </recommendedName>
</protein>
<keyword evidence="1" id="KW-0614">Plasmid</keyword>
<evidence type="ECO:0008006" key="3">
    <source>
        <dbReference type="Google" id="ProtNLM"/>
    </source>
</evidence>
<proteinExistence type="predicted"/>
<accession>A0ABY9JTH6</accession>
<name>A0ABY9JTH6_9ACTN</name>
<geneLocation type="plasmid" evidence="1 2">
    <name>unnamed1</name>
</geneLocation>
<evidence type="ECO:0000313" key="2">
    <source>
        <dbReference type="Proteomes" id="UP001224433"/>
    </source>
</evidence>